<dbReference type="RefSeq" id="WP_092020540.1">
    <property type="nucleotide sequence ID" value="NZ_FOUE01000001.1"/>
</dbReference>
<dbReference type="InterPro" id="IPR032687">
    <property type="entry name" value="AraC-type_N"/>
</dbReference>
<dbReference type="GO" id="GO:0003700">
    <property type="term" value="F:DNA-binding transcription factor activity"/>
    <property type="evidence" value="ECO:0007669"/>
    <property type="project" value="InterPro"/>
</dbReference>
<evidence type="ECO:0000313" key="3">
    <source>
        <dbReference type="EMBL" id="SFL96458.1"/>
    </source>
</evidence>
<evidence type="ECO:0000256" key="1">
    <source>
        <dbReference type="ARBA" id="ARBA00023125"/>
    </source>
</evidence>
<dbReference type="Proteomes" id="UP000198519">
    <property type="component" value="Unassembled WGS sequence"/>
</dbReference>
<accession>A0A1I4LZ69</accession>
<dbReference type="InterPro" id="IPR018060">
    <property type="entry name" value="HTH_AraC"/>
</dbReference>
<reference evidence="4" key="1">
    <citation type="submission" date="2016-10" db="EMBL/GenBank/DDBJ databases">
        <authorList>
            <person name="Varghese N."/>
            <person name="Submissions S."/>
        </authorList>
    </citation>
    <scope>NUCLEOTIDE SEQUENCE [LARGE SCALE GENOMIC DNA]</scope>
    <source>
        <strain evidence="4">CGMCC 1.7061</strain>
    </source>
</reference>
<dbReference type="Gene3D" id="1.10.10.60">
    <property type="entry name" value="Homeodomain-like"/>
    <property type="match status" value="1"/>
</dbReference>
<dbReference type="STRING" id="488535.SAMN04487963_0766"/>
<dbReference type="Pfam" id="PF12833">
    <property type="entry name" value="HTH_18"/>
    <property type="match status" value="1"/>
</dbReference>
<dbReference type="SMART" id="SM00342">
    <property type="entry name" value="HTH_ARAC"/>
    <property type="match status" value="1"/>
</dbReference>
<dbReference type="GO" id="GO:0000976">
    <property type="term" value="F:transcription cis-regulatory region binding"/>
    <property type="evidence" value="ECO:0007669"/>
    <property type="project" value="TreeGrafter"/>
</dbReference>
<gene>
    <name evidence="3" type="ORF">SAMN04487963_0766</name>
</gene>
<dbReference type="PANTHER" id="PTHR47894:SF4">
    <property type="entry name" value="HTH-TYPE TRANSCRIPTIONAL REGULATOR GADX"/>
    <property type="match status" value="1"/>
</dbReference>
<protein>
    <submittedName>
        <fullName evidence="3">Helix-turn-helix domain-containing protein</fullName>
    </submittedName>
</protein>
<organism evidence="3 4">
    <name type="scientific">Marinobacter zhejiangensis</name>
    <dbReference type="NCBI Taxonomy" id="488535"/>
    <lineage>
        <taxon>Bacteria</taxon>
        <taxon>Pseudomonadati</taxon>
        <taxon>Pseudomonadota</taxon>
        <taxon>Gammaproteobacteria</taxon>
        <taxon>Pseudomonadales</taxon>
        <taxon>Marinobacteraceae</taxon>
        <taxon>Marinobacter</taxon>
    </lineage>
</organism>
<keyword evidence="1" id="KW-0238">DNA-binding</keyword>
<keyword evidence="4" id="KW-1185">Reference proteome</keyword>
<dbReference type="PROSITE" id="PS01124">
    <property type="entry name" value="HTH_ARAC_FAMILY_2"/>
    <property type="match status" value="1"/>
</dbReference>
<evidence type="ECO:0000259" key="2">
    <source>
        <dbReference type="PROSITE" id="PS01124"/>
    </source>
</evidence>
<feature type="domain" description="HTH araC/xylS-type" evidence="2">
    <location>
        <begin position="253"/>
        <end position="339"/>
    </location>
</feature>
<dbReference type="GO" id="GO:0005829">
    <property type="term" value="C:cytosol"/>
    <property type="evidence" value="ECO:0007669"/>
    <property type="project" value="TreeGrafter"/>
</dbReference>
<name>A0A1I4LZ69_9GAMM</name>
<dbReference type="OrthoDB" id="9805730at2"/>
<sequence>MNTVPTGDTVSAVAVLDLIGELIDRGLLQPEDLSRHSLQLHLSHQQGFDAPPGPSPIQEQRIQEHHFIWLWQTLERTASPELKVRHALAIGSTIKPQATGLLANWISHCGSVGEALATFVENIRLMNPSEQWLVSETAGELVIDIGFRVGKGYPAIAMLRSAAALLSWVRFLSDKAVSPQRLLVPGVFQQQLAELERHFSAQISTQGDRLRLYFDRRILALPLSSSNPYLKDLLREKAGNLTKALSTNGSVRSQVEALLNQNLPAYTTIQTCCHAVNMSRTTLFRRLRQENTTFTELLEQVRREQYRALKAKGYSVLELSDALGFGDSSAFYRFVRKLG</sequence>
<dbReference type="AlphaFoldDB" id="A0A1I4LZ69"/>
<dbReference type="PANTHER" id="PTHR47894">
    <property type="entry name" value="HTH-TYPE TRANSCRIPTIONAL REGULATOR GADX"/>
    <property type="match status" value="1"/>
</dbReference>
<dbReference type="Pfam" id="PF12625">
    <property type="entry name" value="Arabinose_bd"/>
    <property type="match status" value="1"/>
</dbReference>
<dbReference type="EMBL" id="FOUE01000001">
    <property type="protein sequence ID" value="SFL96458.1"/>
    <property type="molecule type" value="Genomic_DNA"/>
</dbReference>
<proteinExistence type="predicted"/>
<evidence type="ECO:0000313" key="4">
    <source>
        <dbReference type="Proteomes" id="UP000198519"/>
    </source>
</evidence>